<name>A0A1H2ER87_9PSED</name>
<keyword evidence="3" id="KW-1185">Reference proteome</keyword>
<protein>
    <submittedName>
        <fullName evidence="2">Uncharacterized protein</fullName>
    </submittedName>
</protein>
<feature type="region of interest" description="Disordered" evidence="1">
    <location>
        <begin position="216"/>
        <end position="236"/>
    </location>
</feature>
<reference evidence="2 3" key="1">
    <citation type="submission" date="2016-10" db="EMBL/GenBank/DDBJ databases">
        <authorList>
            <person name="Varghese N."/>
            <person name="Submissions S."/>
        </authorList>
    </citation>
    <scope>NUCLEOTIDE SEQUENCE [LARGE SCALE GENOMIC DNA]</scope>
    <source>
        <strain evidence="2 3">BS2775</strain>
    </source>
</reference>
<dbReference type="OrthoDB" id="8362946at2"/>
<evidence type="ECO:0000313" key="3">
    <source>
        <dbReference type="Proteomes" id="UP000183653"/>
    </source>
</evidence>
<evidence type="ECO:0000313" key="2">
    <source>
        <dbReference type="EMBL" id="SDT97692.1"/>
    </source>
</evidence>
<accession>A0A1H2ER87</accession>
<gene>
    <name evidence="2" type="ORF">SAMN04490197_1608</name>
</gene>
<dbReference type="Proteomes" id="UP000183653">
    <property type="component" value="Chromosome I"/>
</dbReference>
<dbReference type="EMBL" id="LT629782">
    <property type="protein sequence ID" value="SDT97692.1"/>
    <property type="molecule type" value="Genomic_DNA"/>
</dbReference>
<organism evidence="2 3">
    <name type="scientific">Pseudomonas orientalis</name>
    <dbReference type="NCBI Taxonomy" id="76758"/>
    <lineage>
        <taxon>Bacteria</taxon>
        <taxon>Pseudomonadati</taxon>
        <taxon>Pseudomonadota</taxon>
        <taxon>Gammaproteobacteria</taxon>
        <taxon>Pseudomonadales</taxon>
        <taxon>Pseudomonadaceae</taxon>
        <taxon>Pseudomonas</taxon>
    </lineage>
</organism>
<sequence>MPLKTAAELWNSLNSGDRLAPKSHDRQFVADLRAQLHIPALQDVGAYLKQHDVDITTFLIAVLNALQPFSMMLTDIYEMFTEGGVSLSNEQLLIEFDFNEGDKLSFNADAFRRARNAIENLHNIVAQRAYKPADLIAISRGLQTAFEETFGTERAKAAIAAPIASNQATAWINNVDWPYRTPAPLPTGAITDPLSQALLPVATMVDELCRRTGRYTSQSDLRSARRNDEPQMSERAPIRQWSESTLAHAQDDHIARFQLLRMLWYYQRVPQSHRGVLADRVEALVNAHSELVAAKASYHDLEDLLDLPIWKHRSQLYSIWLVTLIKREVEQGGERFQLVGVNKCLTFTFSPTHVANLHVGNDVLELMAEFRVAAQGIALMGTGRKQNIQPDYSLLQRRADGSHRIIYVLEAKQYARANTRNFNQALRDYAKLNTQALVALANYGPVPISQPKKLLELCQQAGDVNVSERCEAFACVTPTNADSARQLRKHLRRAITDYALPLPKLIVDVSSSMADVLTPQAYRDWPSTAQSISNSGMELILADSYQTTVRSGEPVRQAMLNLFETAVHGPLQGIYDITRAERGALMLFTDQSGFHEVINYRDDLAGIIVLQPNGSLIIYMNKNQESLLRRAIQKLIAHCSIGESY</sequence>
<proteinExistence type="predicted"/>
<evidence type="ECO:0000256" key="1">
    <source>
        <dbReference type="SAM" id="MobiDB-lite"/>
    </source>
</evidence>
<dbReference type="RefSeq" id="WP_057721615.1">
    <property type="nucleotide sequence ID" value="NZ_JYLM01000001.1"/>
</dbReference>
<dbReference type="AlphaFoldDB" id="A0A1H2ER87"/>